<evidence type="ECO:0000313" key="1">
    <source>
        <dbReference type="EMBL" id="CAH1976717.1"/>
    </source>
</evidence>
<dbReference type="EMBL" id="CAKOFQ010006851">
    <property type="protein sequence ID" value="CAH1976717.1"/>
    <property type="molecule type" value="Genomic_DNA"/>
</dbReference>
<reference evidence="1" key="1">
    <citation type="submission" date="2022-03" db="EMBL/GenBank/DDBJ databases">
        <authorList>
            <person name="Sayadi A."/>
        </authorList>
    </citation>
    <scope>NUCLEOTIDE SEQUENCE</scope>
</reference>
<evidence type="ECO:0000313" key="2">
    <source>
        <dbReference type="Proteomes" id="UP001152888"/>
    </source>
</evidence>
<dbReference type="OrthoDB" id="5595141at2759"/>
<accession>A0A9P0KIN7</accession>
<organism evidence="1 2">
    <name type="scientific">Acanthoscelides obtectus</name>
    <name type="common">Bean weevil</name>
    <name type="synonym">Bruchus obtectus</name>
    <dbReference type="NCBI Taxonomy" id="200917"/>
    <lineage>
        <taxon>Eukaryota</taxon>
        <taxon>Metazoa</taxon>
        <taxon>Ecdysozoa</taxon>
        <taxon>Arthropoda</taxon>
        <taxon>Hexapoda</taxon>
        <taxon>Insecta</taxon>
        <taxon>Pterygota</taxon>
        <taxon>Neoptera</taxon>
        <taxon>Endopterygota</taxon>
        <taxon>Coleoptera</taxon>
        <taxon>Polyphaga</taxon>
        <taxon>Cucujiformia</taxon>
        <taxon>Chrysomeloidea</taxon>
        <taxon>Chrysomelidae</taxon>
        <taxon>Bruchinae</taxon>
        <taxon>Bruchini</taxon>
        <taxon>Acanthoscelides</taxon>
    </lineage>
</organism>
<name>A0A9P0KIN7_ACAOB</name>
<dbReference type="Proteomes" id="UP001152888">
    <property type="component" value="Unassembled WGS sequence"/>
</dbReference>
<comment type="caution">
    <text evidence="1">The sequence shown here is derived from an EMBL/GenBank/DDBJ whole genome shotgun (WGS) entry which is preliminary data.</text>
</comment>
<proteinExistence type="predicted"/>
<sequence length="59" mass="6789">MFIVWKWCQNSGELAMSYSWDGYKQYLQSKKLLLAKCALDADHIPSCWSMEALASLRDG</sequence>
<gene>
    <name evidence="1" type="ORF">ACAOBT_LOCUS12297</name>
</gene>
<dbReference type="AlphaFoldDB" id="A0A9P0KIN7"/>
<protein>
    <submittedName>
        <fullName evidence="1">Uncharacterized protein</fullName>
    </submittedName>
</protein>
<keyword evidence="2" id="KW-1185">Reference proteome</keyword>